<gene>
    <name evidence="1" type="ordered locus">P9515_16001</name>
</gene>
<protein>
    <submittedName>
        <fullName evidence="1">Uncharacterized protein</fullName>
    </submittedName>
</protein>
<sequence length="65" mass="7454">MEIDMKTFRDKHFKNKLDPKAAYYDCIRSCELNISTEQGSESCEIKCTLPLAASEGYRYLKAGLK</sequence>
<proteinExistence type="predicted"/>
<evidence type="ECO:0000313" key="2">
    <source>
        <dbReference type="Proteomes" id="UP000001589"/>
    </source>
</evidence>
<dbReference type="AlphaFoldDB" id="A2BYE6"/>
<name>A2BYE6_PROM5</name>
<dbReference type="KEGG" id="pmc:P9515_16001"/>
<organism evidence="1 2">
    <name type="scientific">Prochlorococcus marinus (strain MIT 9515)</name>
    <dbReference type="NCBI Taxonomy" id="167542"/>
    <lineage>
        <taxon>Bacteria</taxon>
        <taxon>Bacillati</taxon>
        <taxon>Cyanobacteriota</taxon>
        <taxon>Cyanophyceae</taxon>
        <taxon>Synechococcales</taxon>
        <taxon>Prochlorococcaceae</taxon>
        <taxon>Prochlorococcus</taxon>
    </lineage>
</organism>
<evidence type="ECO:0000313" key="1">
    <source>
        <dbReference type="EMBL" id="ABM72807.1"/>
    </source>
</evidence>
<reference evidence="1 2" key="1">
    <citation type="journal article" date="2007" name="PLoS Genet.">
        <title>Patterns and implications of gene gain and loss in the evolution of Prochlorococcus.</title>
        <authorList>
            <person name="Kettler G.C."/>
            <person name="Martiny A.C."/>
            <person name="Huang K."/>
            <person name="Zucker J."/>
            <person name="Coleman M.L."/>
            <person name="Rodrigue S."/>
            <person name="Chen F."/>
            <person name="Lapidus A."/>
            <person name="Ferriera S."/>
            <person name="Johnson J."/>
            <person name="Steglich C."/>
            <person name="Church G.M."/>
            <person name="Richardson P."/>
            <person name="Chisholm S.W."/>
        </authorList>
    </citation>
    <scope>NUCLEOTIDE SEQUENCE [LARGE SCALE GENOMIC DNA]</scope>
    <source>
        <strain evidence="1 2">MIT 9515</strain>
    </source>
</reference>
<accession>A2BYE6</accession>
<dbReference type="EMBL" id="CP000552">
    <property type="protein sequence ID" value="ABM72807.1"/>
    <property type="molecule type" value="Genomic_DNA"/>
</dbReference>
<dbReference type="HOGENOM" id="CLU_2846315_0_0_3"/>
<dbReference type="Proteomes" id="UP000001589">
    <property type="component" value="Chromosome"/>
</dbReference>
<dbReference type="STRING" id="167542.P9515_16001"/>